<evidence type="ECO:0000313" key="2">
    <source>
        <dbReference type="EMBL" id="MCF4097132.1"/>
    </source>
</evidence>
<keyword evidence="3" id="KW-1185">Reference proteome</keyword>
<keyword evidence="1" id="KW-0812">Transmembrane</keyword>
<sequence length="124" mass="13315">MHITLLSPSKMANVIAVKRAGASFGSPRGQARAAAESEQLLLCRVGPERQRSRKMASKFIILGLIALVFAGASLMVETFVFDGGITPDRIVQDTFFLPLSFIFLLIAGAFLIIGSMIKVAKSSD</sequence>
<accession>A0ABS9E4L0</accession>
<gene>
    <name evidence="2" type="ORF">L1I42_01355</name>
</gene>
<keyword evidence="1" id="KW-0472">Membrane</keyword>
<evidence type="ECO:0000256" key="1">
    <source>
        <dbReference type="SAM" id="Phobius"/>
    </source>
</evidence>
<keyword evidence="1" id="KW-1133">Transmembrane helix</keyword>
<reference evidence="2 3" key="1">
    <citation type="submission" date="2022-01" db="EMBL/GenBank/DDBJ databases">
        <title>Maritalea mediterranea sp. nov., isolated from marine plastic residues from the Malva-rosa beach (Valencia, Spain).</title>
        <authorList>
            <person name="Vidal-Verdu A."/>
            <person name="Molina-Menor E."/>
            <person name="Pascual J."/>
            <person name="Pereto J."/>
            <person name="Porcar M."/>
        </authorList>
    </citation>
    <scope>NUCLEOTIDE SEQUENCE [LARGE SCALE GENOMIC DNA]</scope>
    <source>
        <strain evidence="2 3">P4.10X</strain>
    </source>
</reference>
<protein>
    <recommendedName>
        <fullName evidence="4">DUF3955 domain-containing protein</fullName>
    </recommendedName>
</protein>
<name>A0ABS9E4L0_9HYPH</name>
<organism evidence="2 3">
    <name type="scientific">Maritalea mediterranea</name>
    <dbReference type="NCBI Taxonomy" id="2909667"/>
    <lineage>
        <taxon>Bacteria</taxon>
        <taxon>Pseudomonadati</taxon>
        <taxon>Pseudomonadota</taxon>
        <taxon>Alphaproteobacteria</taxon>
        <taxon>Hyphomicrobiales</taxon>
        <taxon>Devosiaceae</taxon>
        <taxon>Maritalea</taxon>
    </lineage>
</organism>
<evidence type="ECO:0000313" key="3">
    <source>
        <dbReference type="Proteomes" id="UP001201217"/>
    </source>
</evidence>
<feature type="transmembrane region" description="Helical" evidence="1">
    <location>
        <begin position="59"/>
        <end position="76"/>
    </location>
</feature>
<feature type="transmembrane region" description="Helical" evidence="1">
    <location>
        <begin position="96"/>
        <end position="117"/>
    </location>
</feature>
<evidence type="ECO:0008006" key="4">
    <source>
        <dbReference type="Google" id="ProtNLM"/>
    </source>
</evidence>
<dbReference type="RefSeq" id="WP_236112709.1">
    <property type="nucleotide sequence ID" value="NZ_JAKGTI010000001.1"/>
</dbReference>
<proteinExistence type="predicted"/>
<dbReference type="Proteomes" id="UP001201217">
    <property type="component" value="Unassembled WGS sequence"/>
</dbReference>
<comment type="caution">
    <text evidence="2">The sequence shown here is derived from an EMBL/GenBank/DDBJ whole genome shotgun (WGS) entry which is preliminary data.</text>
</comment>
<dbReference type="EMBL" id="JAKGTI010000001">
    <property type="protein sequence ID" value="MCF4097132.1"/>
    <property type="molecule type" value="Genomic_DNA"/>
</dbReference>